<sequence length="280" mass="27634">MRRTVVLLVLLAAVLLVVADRVVTPLTPVRAAGSALYGTIENAAGSAMRWVGGSSGGDRRLRALEQENAALRADLLAARAQPGAQAPGSARPGAQAPGGAQAGALSGRSDRLDLLAAAVGRHRGVAAHVVGFGRGQSVTVDAGLSAGVARDVTVLNADGLVGRVTWAGPSTATVSLITDAASSVGARMAGSGELGVVTGLPGEGLLRLSLFDPNAPLRAGDEVVTLGSAGARPYVAGVPIGVVTAVESAHGGATRTALVRPAARLSALGLVAVIVPAAVR</sequence>
<evidence type="ECO:0000256" key="2">
    <source>
        <dbReference type="ARBA" id="ARBA00013855"/>
    </source>
</evidence>
<dbReference type="GO" id="GO:0008360">
    <property type="term" value="P:regulation of cell shape"/>
    <property type="evidence" value="ECO:0007669"/>
    <property type="project" value="UniProtKB-KW"/>
</dbReference>
<dbReference type="AlphaFoldDB" id="A0A5S4F0L0"/>
<comment type="caution">
    <text evidence="7">The sequence shown here is derived from an EMBL/GenBank/DDBJ whole genome shotgun (WGS) entry which is preliminary data.</text>
</comment>
<dbReference type="InterPro" id="IPR007221">
    <property type="entry name" value="MreC"/>
</dbReference>
<organism evidence="7 8">
    <name type="scientific">Nonomuraea zeae</name>
    <dbReference type="NCBI Taxonomy" id="1642303"/>
    <lineage>
        <taxon>Bacteria</taxon>
        <taxon>Bacillati</taxon>
        <taxon>Actinomycetota</taxon>
        <taxon>Actinomycetes</taxon>
        <taxon>Streptosporangiales</taxon>
        <taxon>Streptosporangiaceae</taxon>
        <taxon>Nonomuraea</taxon>
    </lineage>
</organism>
<gene>
    <name evidence="7" type="ORF">ETD85_61480</name>
</gene>
<dbReference type="OrthoDB" id="5196068at2"/>
<dbReference type="Gene3D" id="2.40.10.350">
    <property type="entry name" value="Rod shape-determining protein MreC, domain 2"/>
    <property type="match status" value="1"/>
</dbReference>
<evidence type="ECO:0000313" key="7">
    <source>
        <dbReference type="EMBL" id="TMR09382.1"/>
    </source>
</evidence>
<evidence type="ECO:0000259" key="6">
    <source>
        <dbReference type="Pfam" id="PF04085"/>
    </source>
</evidence>
<dbReference type="Proteomes" id="UP000306628">
    <property type="component" value="Unassembled WGS sequence"/>
</dbReference>
<dbReference type="PANTHER" id="PTHR34138:SF1">
    <property type="entry name" value="CELL SHAPE-DETERMINING PROTEIN MREC"/>
    <property type="match status" value="1"/>
</dbReference>
<protein>
    <recommendedName>
        <fullName evidence="2">Cell shape-determining protein MreC</fullName>
    </recommendedName>
    <alternativeName>
        <fullName evidence="4">Cell shape protein MreC</fullName>
    </alternativeName>
</protein>
<evidence type="ECO:0000256" key="1">
    <source>
        <dbReference type="ARBA" id="ARBA00009369"/>
    </source>
</evidence>
<dbReference type="PANTHER" id="PTHR34138">
    <property type="entry name" value="CELL SHAPE-DETERMINING PROTEIN MREC"/>
    <property type="match status" value="1"/>
</dbReference>
<dbReference type="EMBL" id="VCKX01000587">
    <property type="protein sequence ID" value="TMR09382.1"/>
    <property type="molecule type" value="Genomic_DNA"/>
</dbReference>
<evidence type="ECO:0000256" key="5">
    <source>
        <dbReference type="SAM" id="MobiDB-lite"/>
    </source>
</evidence>
<evidence type="ECO:0000256" key="4">
    <source>
        <dbReference type="ARBA" id="ARBA00032089"/>
    </source>
</evidence>
<accession>A0A5S4F0L0</accession>
<dbReference type="InterPro" id="IPR042175">
    <property type="entry name" value="Cell/Rod_MreC_2"/>
</dbReference>
<evidence type="ECO:0000256" key="3">
    <source>
        <dbReference type="ARBA" id="ARBA00022960"/>
    </source>
</evidence>
<dbReference type="Gene3D" id="2.40.10.340">
    <property type="entry name" value="Rod shape-determining protein MreC, domain 1"/>
    <property type="match status" value="1"/>
</dbReference>
<comment type="similarity">
    <text evidence="1">Belongs to the MreC family.</text>
</comment>
<reference evidence="7 8" key="1">
    <citation type="submission" date="2019-05" db="EMBL/GenBank/DDBJ databases">
        <title>Draft genome sequence of Nonomuraea zeae DSM 100528.</title>
        <authorList>
            <person name="Saricaoglu S."/>
            <person name="Isik K."/>
        </authorList>
    </citation>
    <scope>NUCLEOTIDE SEQUENCE [LARGE SCALE GENOMIC DNA]</scope>
    <source>
        <strain evidence="7 8">DSM 100528</strain>
    </source>
</reference>
<proteinExistence type="inferred from homology"/>
<dbReference type="GO" id="GO:0005886">
    <property type="term" value="C:plasma membrane"/>
    <property type="evidence" value="ECO:0007669"/>
    <property type="project" value="TreeGrafter"/>
</dbReference>
<feature type="region of interest" description="Disordered" evidence="5">
    <location>
        <begin position="82"/>
        <end position="105"/>
    </location>
</feature>
<dbReference type="InterPro" id="IPR042177">
    <property type="entry name" value="Cell/Rod_1"/>
</dbReference>
<keyword evidence="3" id="KW-0133">Cell shape</keyword>
<dbReference type="Pfam" id="PF04085">
    <property type="entry name" value="MreC"/>
    <property type="match status" value="1"/>
</dbReference>
<dbReference type="InterPro" id="IPR055342">
    <property type="entry name" value="MreC_beta-barrel_core"/>
</dbReference>
<name>A0A5S4F0L0_9ACTN</name>
<feature type="domain" description="Rod shape-determining protein MreC beta-barrel core" evidence="6">
    <location>
        <begin position="136"/>
        <end position="274"/>
    </location>
</feature>
<evidence type="ECO:0000313" key="8">
    <source>
        <dbReference type="Proteomes" id="UP000306628"/>
    </source>
</evidence>
<keyword evidence="8" id="KW-1185">Reference proteome</keyword>
<dbReference type="RefSeq" id="WP_138698966.1">
    <property type="nucleotide sequence ID" value="NZ_JBHSAZ010000057.1"/>
</dbReference>